<evidence type="ECO:0000313" key="3">
    <source>
        <dbReference type="Proteomes" id="UP000253426"/>
    </source>
</evidence>
<reference evidence="2 3" key="1">
    <citation type="submission" date="2018-06" db="EMBL/GenBank/DDBJ databases">
        <title>Genomic Encyclopedia of Type Strains, Phase IV (KMG-IV): sequencing the most valuable type-strain genomes for metagenomic binning, comparative biology and taxonomic classification.</title>
        <authorList>
            <person name="Goeker M."/>
        </authorList>
    </citation>
    <scope>NUCLEOTIDE SEQUENCE [LARGE SCALE GENOMIC DNA]</scope>
    <source>
        <strain evidence="2 3">DSM 25532</strain>
    </source>
</reference>
<name>A0A366H9Q0_9BACT</name>
<keyword evidence="1" id="KW-0732">Signal</keyword>
<comment type="caution">
    <text evidence="2">The sequence shown here is derived from an EMBL/GenBank/DDBJ whole genome shotgun (WGS) entry which is preliminary data.</text>
</comment>
<evidence type="ECO:0000313" key="2">
    <source>
        <dbReference type="EMBL" id="RBP38153.1"/>
    </source>
</evidence>
<dbReference type="InterPro" id="IPR011050">
    <property type="entry name" value="Pectin_lyase_fold/virulence"/>
</dbReference>
<dbReference type="EMBL" id="QNRR01000012">
    <property type="protein sequence ID" value="RBP38153.1"/>
    <property type="molecule type" value="Genomic_DNA"/>
</dbReference>
<dbReference type="NCBIfam" id="TIGR02601">
    <property type="entry name" value="autotrns_rpt"/>
    <property type="match status" value="10"/>
</dbReference>
<accession>A0A366H9Q0</accession>
<dbReference type="InterPro" id="IPR012332">
    <property type="entry name" value="Autotransporter_pectin_lyase_C"/>
</dbReference>
<protein>
    <submittedName>
        <fullName evidence="2">Putative secreted protein with PEP-CTERM sorting signal</fullName>
    </submittedName>
</protein>
<dbReference type="RefSeq" id="WP_113961270.1">
    <property type="nucleotide sequence ID" value="NZ_QNRR01000012.1"/>
</dbReference>
<dbReference type="PROSITE" id="PS51257">
    <property type="entry name" value="PROKAR_LIPOPROTEIN"/>
    <property type="match status" value="1"/>
</dbReference>
<dbReference type="InterPro" id="IPR013424">
    <property type="entry name" value="Ice-binding_C"/>
</dbReference>
<organism evidence="2 3">
    <name type="scientific">Roseimicrobium gellanilyticum</name>
    <dbReference type="NCBI Taxonomy" id="748857"/>
    <lineage>
        <taxon>Bacteria</taxon>
        <taxon>Pseudomonadati</taxon>
        <taxon>Verrucomicrobiota</taxon>
        <taxon>Verrucomicrobiia</taxon>
        <taxon>Verrucomicrobiales</taxon>
        <taxon>Verrucomicrobiaceae</taxon>
        <taxon>Roseimicrobium</taxon>
    </lineage>
</organism>
<gene>
    <name evidence="2" type="ORF">DES53_112151</name>
</gene>
<proteinExistence type="predicted"/>
<dbReference type="InterPro" id="IPR013425">
    <property type="entry name" value="Autotrns_rpt"/>
</dbReference>
<evidence type="ECO:0000256" key="1">
    <source>
        <dbReference type="ARBA" id="ARBA00022729"/>
    </source>
</evidence>
<dbReference type="Gene3D" id="2.160.20.20">
    <property type="match status" value="1"/>
</dbReference>
<dbReference type="OrthoDB" id="199150at2"/>
<dbReference type="NCBIfam" id="TIGR02595">
    <property type="entry name" value="PEP_CTERM"/>
    <property type="match status" value="1"/>
</dbReference>
<dbReference type="Proteomes" id="UP000253426">
    <property type="component" value="Unassembled WGS sequence"/>
</dbReference>
<keyword evidence="3" id="KW-1185">Reference proteome</keyword>
<dbReference type="SUPFAM" id="SSF51126">
    <property type="entry name" value="Pectin lyase-like"/>
    <property type="match status" value="3"/>
</dbReference>
<sequence>MEKNIISHCGPRIGLPGLASAIVGACVLLLALQPAPAATATWNGTTDAVWGTTTNWNTSLVPGTGDTATFNNAGNGNTNIDLGAGIILNTLLFDTAGAGAYTIGSGAAGSQTLTLDNGGAITINATVTTSQLINAGLVLGNDGTAQLFSITNNSTTGGQLLTLAGGISGSTGAGIKTLAVAGAGNTLISGIISNGTTGTVALTKSDAGTLTLSGVNTYTGGVTLNGGRLNINNAAALGNTATGVLTINGGIINNTSGAAITTTTAKAQTWAGDFTFSGTNDLNFNSGVVTLTGSGSRTVNVSAGTLTVGRMTSVSTGLNVTGPGVLAITTTAASNIGGTLDVATGSTFRFNTGAAAGTTHDFIATGLTGGGTIGNGGGAIRWLFINNAVDNTFSGVLQNGGAAGLGLNKGGAGTLTLSGASTYTDRTTLNLGTIKVTGSINAGNTAGHILITPASGTTARMVVEGGSILVGGSFTGNAAFVVGNTTGGTAILDMTSGSITTGGTATLREIWVGRAGFGVANISGGTVTIGGYLVSGITTVGATGIWNINGGAVSIGTIGNFGATLGATANTTGVMNITAGSFTNTQTVGTASGIFVGENGLGILNVSGTGLATLGGSASSAGLTIGGNLGTAAGTGIVNLGAIGAGGGTIDAMRVRKGSGTATFNFHGGILKASTGAATAFMTGLTNAYVYSEGANIDTNGQTITIGQALLAPTDSGVSSISLAGTGFTTTGYTTAPLVTISGGTGSGATAVATIDASGNLAGITITNPGVYTVAPTTVTLSGGGYATTSVSTDAITTAANTSGGLAKNGAGSLTLTGQSTYTGGTIVNAGTLVLAGANNGTGTVRGALTINSGALVQATTVNAFGYNIGLGITTVNNLGGTLETTAAGDQGFNTTYNLTGATMTSNGGLSSAAATSYWVLGKMAGQSDAVNSFASAATSTIAGRLHLRNDNGNTSVVFTVEDGAAATDLLVYAAITQNAAVGITKTGAGTMSLSGVNTYTGVTTINAGTLHLDSAGALGGGGNITFTGGTLQHGINNAVDYSAKIINSTSAIRIDTNGQSVSYAAALAASNTGGLIKSGTGTLALGAPTLYTGGTNVSGGTLSISGLAGTATVSSGATMAGTGTIAGLLTLDSGSFLNMQNGAAGTLTLASGLTINGASTLGFDLGSAADLLALTSGVLNVSGVTTLNFADIGAVAGTYNLITGAAGISLSNFTSSVSTLGGFNLSLSILTGDTLAVTLSTSAPLSAYWKGDVNALWNTNNSGNTNWDSSQSGGTDAGALPQAATDVFFAANGAANLNTALGADTSIKSLTVSSTSSVGIAGGNSLTLAGAGGINQQSGAGALSITATTVMLGASQPWNNNSSNALTVGSNVTGLAASGTFTLTLGGSGSGSTNLSGVIANGSGGGNVALVANKTGGAVTLSGNSTYSGGTTLVAGTTLNLNNGGTSSSNSAIGTGTFLINGGTIDNTSGSALTLATNNVQEWNGDFTFTGSNALNLGTGTVNLGGNRILTITASTLTVGGDIRAGGGAFGITKTGAGTLVFSGTAANTYTGATTVNDGILRLGKTAGVNAIASTTLTIGDGVGSADTVQLLAANQIVDTTDVTIASSGIFDLNGNEETFDGLAATTATALVDNTAAIAATLAIGANNATTTFAGIIQNSGGGALSLTKLGTGVQTLTGSNTYTGTTTISAGTLQVGTGGTTGTLGTGNVTNNGTLTFNRSDAISFSSIISGTGALIKTGGGMLTLSGLNTYTGTTTVSAGTLLLTGAINAANTANVGQATVGNTANVNAVLSIEGGTLNASKNTSPSIAVGSVANSRGFVKMTSGTITTGSEFHLGRGTGAFAAMSLIDGSVTSASWFVVGFNNDRAILNQSGGNILLNSNRMTIGAGGSGSIGVYNASGTGTFTATSGSGGMHVGENGLGTLNVSGSASVNLATNGLTLGQLASGNGTVNLLGGTITTNRVNKGAGTGTFNFNGGTLKANATNATFMTGLTNAYVHAGGAKIDSGGSDITVSQALQAPSGSGVSSIAVIDGGSGYVDTPVVVLSGGSGSGATAIATVVNGVVTGFVITNPGTGYADGDVLTVTLHGGGATTAAMAGTISLAANTSGGLTKVGAGVLTFSGTSTYTGGTTVNEGTLALGHVTDTLVDSGAVTVNGGTLDVGVNSDTVGTVMLMSGTITGTTGVLTGSSYAVQSGTVSGTLGGSGALTKTTSGTVAITSANTYAGGTSVNAGTLRANNTAGSATGSGNVVVVSGGRLGGTGTVGLITSTQNITVNSGGVLEVGSPGDITAENLSVATSGAGTISLLGTLDFDIYDNLGGENSAESNDQLLLFSDTSIVLSGTLKVTDTTTFSATDWAAGDKWQLLDWSGVTEATKFTGGFTTLDLPSLDSGLSWITSTDASGFYIAVAVVPEPDRALLLLGGLALLVLRRRRP</sequence>
<dbReference type="Pfam" id="PF12951">
    <property type="entry name" value="PATR"/>
    <property type="match status" value="11"/>
</dbReference>